<evidence type="ECO:0000313" key="3">
    <source>
        <dbReference type="WBParaSite" id="ACAC_0000024101-mRNA-1"/>
    </source>
</evidence>
<dbReference type="Gene3D" id="3.40.50.410">
    <property type="entry name" value="von Willebrand factor, type A domain"/>
    <property type="match status" value="1"/>
</dbReference>
<dbReference type="PANTHER" id="PTHR45751:SF48">
    <property type="entry name" value="COPINE FAMILY PROTEIN 1"/>
    <property type="match status" value="1"/>
</dbReference>
<dbReference type="PANTHER" id="PTHR45751">
    <property type="entry name" value="COPINE FAMILY PROTEIN 1"/>
    <property type="match status" value="1"/>
</dbReference>
<dbReference type="InterPro" id="IPR010734">
    <property type="entry name" value="Copine_C"/>
</dbReference>
<feature type="domain" description="VWFA" evidence="1">
    <location>
        <begin position="191"/>
        <end position="380"/>
    </location>
</feature>
<dbReference type="SUPFAM" id="SSF53300">
    <property type="entry name" value="vWA-like"/>
    <property type="match status" value="1"/>
</dbReference>
<dbReference type="InterPro" id="IPR002035">
    <property type="entry name" value="VWF_A"/>
</dbReference>
<name>A0A0K0CT72_ANGCA</name>
<reference evidence="2" key="1">
    <citation type="submission" date="2012-09" db="EMBL/GenBank/DDBJ databases">
        <authorList>
            <person name="Martin A.A."/>
        </authorList>
    </citation>
    <scope>NUCLEOTIDE SEQUENCE</scope>
</reference>
<dbReference type="InterPro" id="IPR052079">
    <property type="entry name" value="E3_ligase/Copine_domain"/>
</dbReference>
<accession>A0A0K0CT72</accession>
<sequence>MESIPVPMAHQAFHSSGVEKLVPDLSGRIAALARYICRPPRVIVKVRYKFNHLQRYLMKSNFKVFERVEHDEHDDITYAPEIQSVEIPPDQMSENSDNLQEYFDRAAAEGLLGITFDLYGNTDLLPKFLTFWHRKLKVCLFYLGFHSYAFQLRKQSSLLSVLGVTSMQEMLLSIDSLDTLSQAMRKAGLERTNMIFGIDYTASNKYQGEDSFGGRSLHTIHPNIKNPYQQVITILGRTLAPFASTGRIPVYGFGDAKTGDWSVFSLKQDGDCSALDEVLKVYNEVTPTVDLSGPTNFAPLIYQAMEICQQTDDYHILVIIADGQVTNERATRRAIVQACQYPLSIIVVGVGDGPWEMMKVFDESLPKRPWDNFHFTEFHEAIGQAEGDVKLAVQSLLEIPDQYRCICELGLLKDRAIPPRGSEIRKDMMVSK</sequence>
<dbReference type="WBParaSite" id="ACAC_0000024101-mRNA-1">
    <property type="protein sequence ID" value="ACAC_0000024101-mRNA-1"/>
    <property type="gene ID" value="ACAC_0000024101"/>
</dbReference>
<dbReference type="InterPro" id="IPR036465">
    <property type="entry name" value="vWFA_dom_sf"/>
</dbReference>
<dbReference type="GO" id="GO:0016567">
    <property type="term" value="P:protein ubiquitination"/>
    <property type="evidence" value="ECO:0007669"/>
    <property type="project" value="TreeGrafter"/>
</dbReference>
<proteinExistence type="predicted"/>
<dbReference type="GO" id="GO:0005634">
    <property type="term" value="C:nucleus"/>
    <property type="evidence" value="ECO:0007669"/>
    <property type="project" value="TreeGrafter"/>
</dbReference>
<dbReference type="GO" id="GO:0004842">
    <property type="term" value="F:ubiquitin-protein transferase activity"/>
    <property type="evidence" value="ECO:0007669"/>
    <property type="project" value="TreeGrafter"/>
</dbReference>
<reference evidence="3" key="2">
    <citation type="submission" date="2016-04" db="UniProtKB">
        <authorList>
            <consortium name="WormBaseParasite"/>
        </authorList>
    </citation>
    <scope>IDENTIFICATION</scope>
</reference>
<dbReference type="STRING" id="6313.A0A0K0CT72"/>
<evidence type="ECO:0000259" key="1">
    <source>
        <dbReference type="SMART" id="SM00327"/>
    </source>
</evidence>
<protein>
    <submittedName>
        <fullName evidence="3">VWFA domain-containing protein</fullName>
    </submittedName>
</protein>
<dbReference type="AlphaFoldDB" id="A0A0K0CT72"/>
<dbReference type="SMART" id="SM00327">
    <property type="entry name" value="VWA"/>
    <property type="match status" value="1"/>
</dbReference>
<evidence type="ECO:0000313" key="2">
    <source>
        <dbReference type="Proteomes" id="UP000035642"/>
    </source>
</evidence>
<dbReference type="Proteomes" id="UP000035642">
    <property type="component" value="Unassembled WGS sequence"/>
</dbReference>
<organism evidence="2 3">
    <name type="scientific">Angiostrongylus cantonensis</name>
    <name type="common">Rat lungworm</name>
    <dbReference type="NCBI Taxonomy" id="6313"/>
    <lineage>
        <taxon>Eukaryota</taxon>
        <taxon>Metazoa</taxon>
        <taxon>Ecdysozoa</taxon>
        <taxon>Nematoda</taxon>
        <taxon>Chromadorea</taxon>
        <taxon>Rhabditida</taxon>
        <taxon>Rhabditina</taxon>
        <taxon>Rhabditomorpha</taxon>
        <taxon>Strongyloidea</taxon>
        <taxon>Metastrongylidae</taxon>
        <taxon>Angiostrongylus</taxon>
    </lineage>
</organism>
<keyword evidence="2" id="KW-1185">Reference proteome</keyword>
<dbReference type="Pfam" id="PF07002">
    <property type="entry name" value="Copine"/>
    <property type="match status" value="1"/>
</dbReference>